<evidence type="ECO:0000256" key="12">
    <source>
        <dbReference type="PIRSR" id="PIRSR600243-1"/>
    </source>
</evidence>
<sequence>MASNCSVDVWMGAPTPGDNQTLFDDIFNQSFPQEAPVSPQRFAMELPGSPASPIDVITDCPDLQQPVEQKPYVTHPPRRTTSRQAPLAGTSRQRMKKGRPTKAVASNSKAQLAKNWRMRKEEEERQKSQTIQDQASLIAELKREIDQLRYHQNQPRVSPSQESVLKIAKEFVGAHFGRDAKNLQFRKGTTTLAFVYEPATPNDKGGIIIAVDSRASAGEYISSKSVMKVLDIGDRMVATMAGGAADCQFWTRVVAKYCTLYELREKTPITVAAASKYFANALYEYKGQGLSVGSMVCGYDKRGPAIFMVNSEGDRSQLKVCSVGSGSLNAYGILDNHWKAKMTDEEAKALGWRAIMHATYRDAGSGGVCNLVHITPDSKIRYPGRDVSQLYYEFAQELGRDIAYEPHDE</sequence>
<protein>
    <recommendedName>
        <fullName evidence="3">proteasome endopeptidase complex</fullName>
        <ecNumber evidence="3">3.4.25.1</ecNumber>
    </recommendedName>
</protein>
<evidence type="ECO:0000256" key="11">
    <source>
        <dbReference type="ARBA" id="ARBA00026071"/>
    </source>
</evidence>
<dbReference type="EMBL" id="CATQJA010002651">
    <property type="protein sequence ID" value="CAJ0577496.1"/>
    <property type="molecule type" value="Genomic_DNA"/>
</dbReference>
<dbReference type="InterPro" id="IPR000243">
    <property type="entry name" value="Pept_T1A_subB"/>
</dbReference>
<evidence type="ECO:0000256" key="9">
    <source>
        <dbReference type="ARBA" id="ARBA00023145"/>
    </source>
</evidence>
<dbReference type="InterPro" id="IPR001353">
    <property type="entry name" value="Proteasome_sua/b"/>
</dbReference>
<evidence type="ECO:0000256" key="4">
    <source>
        <dbReference type="ARBA" id="ARBA00022490"/>
    </source>
</evidence>
<feature type="active site" description="Nucleophile" evidence="12">
    <location>
        <position position="189"/>
    </location>
</feature>
<dbReference type="InterPro" id="IPR023333">
    <property type="entry name" value="Proteasome_suB-type"/>
</dbReference>
<feature type="region of interest" description="Disordered" evidence="13">
    <location>
        <begin position="72"/>
        <end position="131"/>
    </location>
</feature>
<evidence type="ECO:0000256" key="13">
    <source>
        <dbReference type="SAM" id="MobiDB-lite"/>
    </source>
</evidence>
<comment type="catalytic activity">
    <reaction evidence="1">
        <text>Cleavage of peptide bonds with very broad specificity.</text>
        <dbReference type="EC" id="3.4.25.1"/>
    </reaction>
</comment>
<dbReference type="GO" id="GO:0004298">
    <property type="term" value="F:threonine-type endopeptidase activity"/>
    <property type="evidence" value="ECO:0007669"/>
    <property type="project" value="UniProtKB-KW"/>
</dbReference>
<dbReference type="PRINTS" id="PR00141">
    <property type="entry name" value="PROTEASOME"/>
</dbReference>
<comment type="subunit">
    <text evidence="11">The 26S proteasome consists of a 20S proteasome core and two 19S regulatory subunits. The 20S proteasome core is composed of 28 subunits that are arranged in four stacked rings, resulting in a barrel-shaped structure. The two end rings are each formed by seven alpha subunits, and the two central rings are each formed by seven beta subunits. The catalytic chamber with the active sites is on the inside of the barrel.</text>
</comment>
<evidence type="ECO:0000313" key="15">
    <source>
        <dbReference type="Proteomes" id="UP001177023"/>
    </source>
</evidence>
<gene>
    <name evidence="14" type="ORF">MSPICULIGERA_LOCUS15768</name>
</gene>
<evidence type="ECO:0000256" key="1">
    <source>
        <dbReference type="ARBA" id="ARBA00001198"/>
    </source>
</evidence>
<keyword evidence="5" id="KW-0645">Protease</keyword>
<evidence type="ECO:0000256" key="3">
    <source>
        <dbReference type="ARBA" id="ARBA00012039"/>
    </source>
</evidence>
<dbReference type="GO" id="GO:0051603">
    <property type="term" value="P:proteolysis involved in protein catabolic process"/>
    <property type="evidence" value="ECO:0007669"/>
    <property type="project" value="InterPro"/>
</dbReference>
<evidence type="ECO:0000256" key="10">
    <source>
        <dbReference type="ARBA" id="ARBA00023242"/>
    </source>
</evidence>
<evidence type="ECO:0000256" key="6">
    <source>
        <dbReference type="ARBA" id="ARBA00022698"/>
    </source>
</evidence>
<name>A0AA36D079_9BILA</name>
<keyword evidence="8" id="KW-0647">Proteasome</keyword>
<feature type="compositionally biased region" description="Basic and acidic residues" evidence="13">
    <location>
        <begin position="118"/>
        <end position="127"/>
    </location>
</feature>
<evidence type="ECO:0000256" key="5">
    <source>
        <dbReference type="ARBA" id="ARBA00022670"/>
    </source>
</evidence>
<dbReference type="PANTHER" id="PTHR32194">
    <property type="entry name" value="METALLOPROTEASE TLDD"/>
    <property type="match status" value="1"/>
</dbReference>
<proteinExistence type="predicted"/>
<dbReference type="SUPFAM" id="SSF56235">
    <property type="entry name" value="N-terminal nucleophile aminohydrolases (Ntn hydrolases)"/>
    <property type="match status" value="1"/>
</dbReference>
<accession>A0AA36D079</accession>
<dbReference type="AlphaFoldDB" id="A0AA36D079"/>
<comment type="caution">
    <text evidence="14">The sequence shown here is derived from an EMBL/GenBank/DDBJ whole genome shotgun (WGS) entry which is preliminary data.</text>
</comment>
<dbReference type="PROSITE" id="PS51476">
    <property type="entry name" value="PROTEASOME_BETA_2"/>
    <property type="match status" value="1"/>
</dbReference>
<dbReference type="Pfam" id="PF00227">
    <property type="entry name" value="Proteasome"/>
    <property type="match status" value="1"/>
</dbReference>
<dbReference type="Proteomes" id="UP001177023">
    <property type="component" value="Unassembled WGS sequence"/>
</dbReference>
<dbReference type="GO" id="GO:0005634">
    <property type="term" value="C:nucleus"/>
    <property type="evidence" value="ECO:0007669"/>
    <property type="project" value="UniProtKB-SubCell"/>
</dbReference>
<evidence type="ECO:0000256" key="2">
    <source>
        <dbReference type="ARBA" id="ARBA00004123"/>
    </source>
</evidence>
<feature type="non-terminal residue" evidence="14">
    <location>
        <position position="409"/>
    </location>
</feature>
<dbReference type="GO" id="GO:0005839">
    <property type="term" value="C:proteasome core complex"/>
    <property type="evidence" value="ECO:0007669"/>
    <property type="project" value="InterPro"/>
</dbReference>
<evidence type="ECO:0000313" key="14">
    <source>
        <dbReference type="EMBL" id="CAJ0577496.1"/>
    </source>
</evidence>
<evidence type="ECO:0000256" key="7">
    <source>
        <dbReference type="ARBA" id="ARBA00022801"/>
    </source>
</evidence>
<keyword evidence="7" id="KW-0378">Hydrolase</keyword>
<dbReference type="Gene3D" id="3.60.20.10">
    <property type="entry name" value="Glutamine Phosphoribosylpyrophosphate, subunit 1, domain 1"/>
    <property type="match status" value="1"/>
</dbReference>
<evidence type="ECO:0000256" key="8">
    <source>
        <dbReference type="ARBA" id="ARBA00022942"/>
    </source>
</evidence>
<keyword evidence="4" id="KW-0963">Cytoplasm</keyword>
<dbReference type="FunFam" id="3.60.20.10:FF:000051">
    <property type="entry name" value="Proteasome subunit beta"/>
    <property type="match status" value="1"/>
</dbReference>
<dbReference type="InterPro" id="IPR029055">
    <property type="entry name" value="Ntn_hydrolases_N"/>
</dbReference>
<keyword evidence="15" id="KW-1185">Reference proteome</keyword>
<comment type="subcellular location">
    <subcellularLocation>
        <location evidence="2">Nucleus</location>
    </subcellularLocation>
</comment>
<dbReference type="EC" id="3.4.25.1" evidence="3"/>
<keyword evidence="9" id="KW-0865">Zymogen</keyword>
<keyword evidence="6" id="KW-0888">Threonine protease</keyword>
<keyword evidence="10" id="KW-0539">Nucleus</keyword>
<dbReference type="PANTHER" id="PTHR32194:SF3">
    <property type="entry name" value="PROTEASOME SUBUNIT BETA"/>
    <property type="match status" value="1"/>
</dbReference>
<organism evidence="14 15">
    <name type="scientific">Mesorhabditis spiculigera</name>
    <dbReference type="NCBI Taxonomy" id="96644"/>
    <lineage>
        <taxon>Eukaryota</taxon>
        <taxon>Metazoa</taxon>
        <taxon>Ecdysozoa</taxon>
        <taxon>Nematoda</taxon>
        <taxon>Chromadorea</taxon>
        <taxon>Rhabditida</taxon>
        <taxon>Rhabditina</taxon>
        <taxon>Rhabditomorpha</taxon>
        <taxon>Rhabditoidea</taxon>
        <taxon>Rhabditidae</taxon>
        <taxon>Mesorhabditinae</taxon>
        <taxon>Mesorhabditis</taxon>
    </lineage>
</organism>
<dbReference type="GO" id="GO:0005737">
    <property type="term" value="C:cytoplasm"/>
    <property type="evidence" value="ECO:0007669"/>
    <property type="project" value="TreeGrafter"/>
</dbReference>
<reference evidence="14" key="1">
    <citation type="submission" date="2023-06" db="EMBL/GenBank/DDBJ databases">
        <authorList>
            <person name="Delattre M."/>
        </authorList>
    </citation>
    <scope>NUCLEOTIDE SEQUENCE</scope>
    <source>
        <strain evidence="14">AF72</strain>
    </source>
</reference>